<evidence type="ECO:0000313" key="1">
    <source>
        <dbReference type="EMBL" id="KAI4472061.1"/>
    </source>
</evidence>
<dbReference type="EMBL" id="CM043015">
    <property type="protein sequence ID" value="KAI4472061.1"/>
    <property type="molecule type" value="Genomic_DNA"/>
</dbReference>
<evidence type="ECO:0000313" key="2">
    <source>
        <dbReference type="Proteomes" id="UP001056778"/>
    </source>
</evidence>
<organism evidence="1 2">
    <name type="scientific">Holotrichia oblita</name>
    <name type="common">Chafer beetle</name>
    <dbReference type="NCBI Taxonomy" id="644536"/>
    <lineage>
        <taxon>Eukaryota</taxon>
        <taxon>Metazoa</taxon>
        <taxon>Ecdysozoa</taxon>
        <taxon>Arthropoda</taxon>
        <taxon>Hexapoda</taxon>
        <taxon>Insecta</taxon>
        <taxon>Pterygota</taxon>
        <taxon>Neoptera</taxon>
        <taxon>Endopterygota</taxon>
        <taxon>Coleoptera</taxon>
        <taxon>Polyphaga</taxon>
        <taxon>Scarabaeiformia</taxon>
        <taxon>Scarabaeidae</taxon>
        <taxon>Melolonthinae</taxon>
        <taxon>Holotrichia</taxon>
    </lineage>
</organism>
<keyword evidence="2" id="KW-1185">Reference proteome</keyword>
<gene>
    <name evidence="1" type="ORF">MML48_1g03944</name>
</gene>
<name>A0ACB9TZ53_HOLOL</name>
<dbReference type="Proteomes" id="UP001056778">
    <property type="component" value="Chromosome 1"/>
</dbReference>
<protein>
    <submittedName>
        <fullName evidence="1">Rrna adenine dimethylase-like</fullName>
    </submittedName>
</protein>
<proteinExistence type="predicted"/>
<sequence>MRQKFSLRGAENLFPEDLRSLLGKRLFMLADVDYTARPFEISNEEFTRLCYAYKALCDEYPIADYNYRASKHPVVL</sequence>
<reference evidence="1" key="1">
    <citation type="submission" date="2022-04" db="EMBL/GenBank/DDBJ databases">
        <title>Chromosome-scale genome assembly of Holotrichia oblita Faldermann.</title>
        <authorList>
            <person name="Rongchong L."/>
        </authorList>
    </citation>
    <scope>NUCLEOTIDE SEQUENCE</scope>
    <source>
        <strain evidence="1">81SQS9</strain>
    </source>
</reference>
<accession>A0ACB9TZ53</accession>
<comment type="caution">
    <text evidence="1">The sequence shown here is derived from an EMBL/GenBank/DDBJ whole genome shotgun (WGS) entry which is preliminary data.</text>
</comment>